<name>A0A4Y7TF45_COPMI</name>
<sequence>MAYEGQSDAFDEVVRVIGHRCSSSSTSPEVESQLLQRAINAEGREAKLRLEVDDSQKELVRQGKKIKNLQKQLETLRAVKQEVELAVAQEHEARTQLGEQRKQLANKNLETSSLRKELDETHKELARQRMQTSSLQKQLDEMRQELDEFKEVALLKENTSTLQLEAELANKVAENGVLAGRVAQLQEAVSKLNNQSKTENTLGLLSNMLSSQRGATTSAYQTDRITDLSDLFAFPMSIC</sequence>
<proteinExistence type="predicted"/>
<organism evidence="2 3">
    <name type="scientific">Coprinellus micaceus</name>
    <name type="common">Glistening ink-cap mushroom</name>
    <name type="synonym">Coprinus micaceus</name>
    <dbReference type="NCBI Taxonomy" id="71717"/>
    <lineage>
        <taxon>Eukaryota</taxon>
        <taxon>Fungi</taxon>
        <taxon>Dikarya</taxon>
        <taxon>Basidiomycota</taxon>
        <taxon>Agaricomycotina</taxon>
        <taxon>Agaricomycetes</taxon>
        <taxon>Agaricomycetidae</taxon>
        <taxon>Agaricales</taxon>
        <taxon>Agaricineae</taxon>
        <taxon>Psathyrellaceae</taxon>
        <taxon>Coprinellus</taxon>
    </lineage>
</organism>
<feature type="coiled-coil region" evidence="1">
    <location>
        <begin position="52"/>
        <end position="89"/>
    </location>
</feature>
<protein>
    <submittedName>
        <fullName evidence="2">Uncharacterized protein</fullName>
    </submittedName>
</protein>
<gene>
    <name evidence="2" type="ORF">FA13DRAFT_286400</name>
</gene>
<keyword evidence="3" id="KW-1185">Reference proteome</keyword>
<feature type="coiled-coil region" evidence="1">
    <location>
        <begin position="125"/>
        <end position="159"/>
    </location>
</feature>
<keyword evidence="1" id="KW-0175">Coiled coil</keyword>
<reference evidence="2 3" key="1">
    <citation type="journal article" date="2019" name="Nat. Ecol. Evol.">
        <title>Megaphylogeny resolves global patterns of mushroom evolution.</title>
        <authorList>
            <person name="Varga T."/>
            <person name="Krizsan K."/>
            <person name="Foldi C."/>
            <person name="Dima B."/>
            <person name="Sanchez-Garcia M."/>
            <person name="Sanchez-Ramirez S."/>
            <person name="Szollosi G.J."/>
            <person name="Szarkandi J.G."/>
            <person name="Papp V."/>
            <person name="Albert L."/>
            <person name="Andreopoulos W."/>
            <person name="Angelini C."/>
            <person name="Antonin V."/>
            <person name="Barry K.W."/>
            <person name="Bougher N.L."/>
            <person name="Buchanan P."/>
            <person name="Buyck B."/>
            <person name="Bense V."/>
            <person name="Catcheside P."/>
            <person name="Chovatia M."/>
            <person name="Cooper J."/>
            <person name="Damon W."/>
            <person name="Desjardin D."/>
            <person name="Finy P."/>
            <person name="Geml J."/>
            <person name="Haridas S."/>
            <person name="Hughes K."/>
            <person name="Justo A."/>
            <person name="Karasinski D."/>
            <person name="Kautmanova I."/>
            <person name="Kiss B."/>
            <person name="Kocsube S."/>
            <person name="Kotiranta H."/>
            <person name="LaButti K.M."/>
            <person name="Lechner B.E."/>
            <person name="Liimatainen K."/>
            <person name="Lipzen A."/>
            <person name="Lukacs Z."/>
            <person name="Mihaltcheva S."/>
            <person name="Morgado L.N."/>
            <person name="Niskanen T."/>
            <person name="Noordeloos M.E."/>
            <person name="Ohm R.A."/>
            <person name="Ortiz-Santana B."/>
            <person name="Ovrebo C."/>
            <person name="Racz N."/>
            <person name="Riley R."/>
            <person name="Savchenko A."/>
            <person name="Shiryaev A."/>
            <person name="Soop K."/>
            <person name="Spirin V."/>
            <person name="Szebenyi C."/>
            <person name="Tomsovsky M."/>
            <person name="Tulloss R.E."/>
            <person name="Uehling J."/>
            <person name="Grigoriev I.V."/>
            <person name="Vagvolgyi C."/>
            <person name="Papp T."/>
            <person name="Martin F.M."/>
            <person name="Miettinen O."/>
            <person name="Hibbett D.S."/>
            <person name="Nagy L.G."/>
        </authorList>
    </citation>
    <scope>NUCLEOTIDE SEQUENCE [LARGE SCALE GENOMIC DNA]</scope>
    <source>
        <strain evidence="2 3">FP101781</strain>
    </source>
</reference>
<accession>A0A4Y7TF45</accession>
<evidence type="ECO:0000313" key="2">
    <source>
        <dbReference type="EMBL" id="TEB32149.1"/>
    </source>
</evidence>
<dbReference type="AlphaFoldDB" id="A0A4Y7TF45"/>
<evidence type="ECO:0000313" key="3">
    <source>
        <dbReference type="Proteomes" id="UP000298030"/>
    </source>
</evidence>
<comment type="caution">
    <text evidence="2">The sequence shown here is derived from an EMBL/GenBank/DDBJ whole genome shotgun (WGS) entry which is preliminary data.</text>
</comment>
<dbReference type="EMBL" id="QPFP01000016">
    <property type="protein sequence ID" value="TEB32149.1"/>
    <property type="molecule type" value="Genomic_DNA"/>
</dbReference>
<evidence type="ECO:0000256" key="1">
    <source>
        <dbReference type="SAM" id="Coils"/>
    </source>
</evidence>
<dbReference type="Proteomes" id="UP000298030">
    <property type="component" value="Unassembled WGS sequence"/>
</dbReference>